<feature type="compositionally biased region" description="Polar residues" evidence="2">
    <location>
        <begin position="783"/>
        <end position="807"/>
    </location>
</feature>
<dbReference type="PANTHER" id="PTHR38111">
    <property type="entry name" value="ZN(2)-C6 FUNGAL-TYPE DOMAIN-CONTAINING PROTEIN-RELATED"/>
    <property type="match status" value="1"/>
</dbReference>
<evidence type="ECO:0000256" key="1">
    <source>
        <dbReference type="ARBA" id="ARBA00023242"/>
    </source>
</evidence>
<dbReference type="Proteomes" id="UP000799424">
    <property type="component" value="Unassembled WGS sequence"/>
</dbReference>
<dbReference type="PANTHER" id="PTHR38111:SF2">
    <property type="entry name" value="FINGER DOMAIN PROTEIN, PUTATIVE (AFU_ORTHOLOGUE AFUA_1G01560)-RELATED"/>
    <property type="match status" value="1"/>
</dbReference>
<accession>A0A6A6ZPK0</accession>
<dbReference type="Gene3D" id="4.10.240.10">
    <property type="entry name" value="Zn(2)-C6 fungal-type DNA-binding domain"/>
    <property type="match status" value="1"/>
</dbReference>
<dbReference type="InterPro" id="IPR036864">
    <property type="entry name" value="Zn2-C6_fun-type_DNA-bd_sf"/>
</dbReference>
<dbReference type="SMART" id="SM00066">
    <property type="entry name" value="GAL4"/>
    <property type="match status" value="1"/>
</dbReference>
<dbReference type="InterPro" id="IPR001138">
    <property type="entry name" value="Zn2Cys6_DnaBD"/>
</dbReference>
<dbReference type="AlphaFoldDB" id="A0A6A6ZPK0"/>
<sequence length="807" mass="90204">MTQTGKCDTCRQRKVKCDEEKPKCGACRKKNRSCLYSYGKASAFVMQDPNQLTKHGKSKVAAVIHTLDQDEEDSSSSASTPSDLQVTTERAAENGQGFFQTLAPSSKRRIGASRKAIAYQRRKLELYLQYLQEESAITALKPSSSETTLISRYIAMLGSETAAKQPLSILGTWIQSIPSRIGANTMMDLAVEFFVNSHDVYWDDTYSKRSVAQASKEKALKSLQLIVFNTQDKPTYEVLLATKMHYAAEALLGIDSMMHAIHAFGLAELLKTGATVANVDDEHFWNLIDNTYIDDVNEAMLAGRNSVYDNDFYLSSTYPPPLSSDSIVLSAFQRASMAIMHVFVQCPRLNILVRRAITHPEDTAALVDAVTLAESLWQLNLADQVSPLLKETTTISPTAPFDSLADILTDSLDFDSVQSMILCTRFWMLTDILGGLVDTLYRYFPTETGLSLLPDRYVMHRLEVEAAICIAKSIPFSVSISQSLPLVPLRLHTPLQISIGPWYRTIRRLTSVRSANPGLEPEILSEIARTIAEAERMKGAIIAYCNRIHEQWDVSIVSEKPLLEALNTMAGEQIPDWLPVRVRFEAEDGNMVMKLDYENKSRSYQENFNIGDHPPKRVRDRDFEVWRQEVEDHNDSNVYELPDRSTGMRTIGDCIEEVYSDPTFRSPRSAADYIHGTGRNLCSTSGWWPANETTETVSSVLLDSTHKASAFSKHPRQLRIGTPDTGEAPLEHIDRHPCLASSFWPQTLNKSTALPGHTPKNVCLSPAWASSNYMPTTFDDRQQNVSLSPSWTSSEFTTPSSKCPSSL</sequence>
<keyword evidence="5" id="KW-1185">Reference proteome</keyword>
<dbReference type="GO" id="GO:0008270">
    <property type="term" value="F:zinc ion binding"/>
    <property type="evidence" value="ECO:0007669"/>
    <property type="project" value="InterPro"/>
</dbReference>
<dbReference type="OrthoDB" id="5126878at2759"/>
<dbReference type="Pfam" id="PF00172">
    <property type="entry name" value="Zn_clus"/>
    <property type="match status" value="1"/>
</dbReference>
<evidence type="ECO:0000259" key="3">
    <source>
        <dbReference type="PROSITE" id="PS50048"/>
    </source>
</evidence>
<dbReference type="CDD" id="cd00067">
    <property type="entry name" value="GAL4"/>
    <property type="match status" value="1"/>
</dbReference>
<reference evidence="4" key="1">
    <citation type="journal article" date="2020" name="Stud. Mycol.">
        <title>101 Dothideomycetes genomes: a test case for predicting lifestyles and emergence of pathogens.</title>
        <authorList>
            <person name="Haridas S."/>
            <person name="Albert R."/>
            <person name="Binder M."/>
            <person name="Bloem J."/>
            <person name="Labutti K."/>
            <person name="Salamov A."/>
            <person name="Andreopoulos B."/>
            <person name="Baker S."/>
            <person name="Barry K."/>
            <person name="Bills G."/>
            <person name="Bluhm B."/>
            <person name="Cannon C."/>
            <person name="Castanera R."/>
            <person name="Culley D."/>
            <person name="Daum C."/>
            <person name="Ezra D."/>
            <person name="Gonzalez J."/>
            <person name="Henrissat B."/>
            <person name="Kuo A."/>
            <person name="Liang C."/>
            <person name="Lipzen A."/>
            <person name="Lutzoni F."/>
            <person name="Magnuson J."/>
            <person name="Mondo S."/>
            <person name="Nolan M."/>
            <person name="Ohm R."/>
            <person name="Pangilinan J."/>
            <person name="Park H.-J."/>
            <person name="Ramirez L."/>
            <person name="Alfaro M."/>
            <person name="Sun H."/>
            <person name="Tritt A."/>
            <person name="Yoshinaga Y."/>
            <person name="Zwiers L.-H."/>
            <person name="Turgeon B."/>
            <person name="Goodwin S."/>
            <person name="Spatafora J."/>
            <person name="Crous P."/>
            <person name="Grigoriev I."/>
        </authorList>
    </citation>
    <scope>NUCLEOTIDE SEQUENCE</scope>
    <source>
        <strain evidence="4">CBS 113818</strain>
    </source>
</reference>
<feature type="domain" description="Zn(2)-C6 fungal-type" evidence="3">
    <location>
        <begin position="6"/>
        <end position="36"/>
    </location>
</feature>
<dbReference type="GO" id="GO:0000981">
    <property type="term" value="F:DNA-binding transcription factor activity, RNA polymerase II-specific"/>
    <property type="evidence" value="ECO:0007669"/>
    <property type="project" value="InterPro"/>
</dbReference>
<feature type="compositionally biased region" description="Low complexity" evidence="2">
    <location>
        <begin position="75"/>
        <end position="85"/>
    </location>
</feature>
<dbReference type="EMBL" id="MU006234">
    <property type="protein sequence ID" value="KAF2822519.1"/>
    <property type="molecule type" value="Genomic_DNA"/>
</dbReference>
<feature type="region of interest" description="Disordered" evidence="2">
    <location>
        <begin position="68"/>
        <end position="87"/>
    </location>
</feature>
<dbReference type="SUPFAM" id="SSF57701">
    <property type="entry name" value="Zn2/Cys6 DNA-binding domain"/>
    <property type="match status" value="1"/>
</dbReference>
<dbReference type="InterPro" id="IPR053178">
    <property type="entry name" value="Osmoadaptation_assoc"/>
</dbReference>
<keyword evidence="1" id="KW-0539">Nucleus</keyword>
<organism evidence="4 5">
    <name type="scientific">Ophiobolus disseminans</name>
    <dbReference type="NCBI Taxonomy" id="1469910"/>
    <lineage>
        <taxon>Eukaryota</taxon>
        <taxon>Fungi</taxon>
        <taxon>Dikarya</taxon>
        <taxon>Ascomycota</taxon>
        <taxon>Pezizomycotina</taxon>
        <taxon>Dothideomycetes</taxon>
        <taxon>Pleosporomycetidae</taxon>
        <taxon>Pleosporales</taxon>
        <taxon>Pleosporineae</taxon>
        <taxon>Phaeosphaeriaceae</taxon>
        <taxon>Ophiobolus</taxon>
    </lineage>
</organism>
<gene>
    <name evidence="4" type="ORF">CC86DRAFT_357432</name>
</gene>
<protein>
    <recommendedName>
        <fullName evidence="3">Zn(2)-C6 fungal-type domain-containing protein</fullName>
    </recommendedName>
</protein>
<name>A0A6A6ZPK0_9PLEO</name>
<evidence type="ECO:0000313" key="4">
    <source>
        <dbReference type="EMBL" id="KAF2822519.1"/>
    </source>
</evidence>
<dbReference type="PROSITE" id="PS50048">
    <property type="entry name" value="ZN2_CY6_FUNGAL_2"/>
    <property type="match status" value="1"/>
</dbReference>
<evidence type="ECO:0000313" key="5">
    <source>
        <dbReference type="Proteomes" id="UP000799424"/>
    </source>
</evidence>
<evidence type="ECO:0000256" key="2">
    <source>
        <dbReference type="SAM" id="MobiDB-lite"/>
    </source>
</evidence>
<proteinExistence type="predicted"/>
<feature type="region of interest" description="Disordered" evidence="2">
    <location>
        <begin position="780"/>
        <end position="807"/>
    </location>
</feature>